<dbReference type="PROSITE" id="PS51257">
    <property type="entry name" value="PROKAR_LIPOPROTEIN"/>
    <property type="match status" value="1"/>
</dbReference>
<dbReference type="RefSeq" id="WP_074265732.1">
    <property type="nucleotide sequence ID" value="NZ_FSRM01000001.1"/>
</dbReference>
<dbReference type="Proteomes" id="UP000184693">
    <property type="component" value="Unassembled WGS sequence"/>
</dbReference>
<gene>
    <name evidence="2" type="ORF">SAMN05444168_3935</name>
</gene>
<proteinExistence type="predicted"/>
<organism evidence="2 3">
    <name type="scientific">Paraburkholderia phenazinium</name>
    <dbReference type="NCBI Taxonomy" id="60549"/>
    <lineage>
        <taxon>Bacteria</taxon>
        <taxon>Pseudomonadati</taxon>
        <taxon>Pseudomonadota</taxon>
        <taxon>Betaproteobacteria</taxon>
        <taxon>Burkholderiales</taxon>
        <taxon>Burkholderiaceae</taxon>
        <taxon>Paraburkholderia</taxon>
    </lineage>
</organism>
<reference evidence="2 3" key="1">
    <citation type="submission" date="2016-11" db="EMBL/GenBank/DDBJ databases">
        <authorList>
            <person name="Jaros S."/>
            <person name="Januszkiewicz K."/>
            <person name="Wedrychowicz H."/>
        </authorList>
    </citation>
    <scope>NUCLEOTIDE SEQUENCE [LARGE SCALE GENOMIC DNA]</scope>
    <source>
        <strain evidence="2 3">GAS86</strain>
    </source>
</reference>
<dbReference type="EMBL" id="FSRM01000001">
    <property type="protein sequence ID" value="SIO26621.1"/>
    <property type="molecule type" value="Genomic_DNA"/>
</dbReference>
<accession>A0A1N6I3S3</accession>
<dbReference type="OrthoDB" id="8537668at2"/>
<feature type="chain" id="PRO_5012862275" description="Lipoprotein" evidence="1">
    <location>
        <begin position="22"/>
        <end position="101"/>
    </location>
</feature>
<keyword evidence="1" id="KW-0732">Signal</keyword>
<evidence type="ECO:0000313" key="3">
    <source>
        <dbReference type="Proteomes" id="UP000184693"/>
    </source>
</evidence>
<protein>
    <recommendedName>
        <fullName evidence="4">Lipoprotein</fullName>
    </recommendedName>
</protein>
<sequence>MNKLKELIRTAFCAGITLTLAGCLTSTPQWDAHFGETVQQITTAQVLNPNAANNTDPVSGIDGNAATLNMFRYDKSFTQPLGITSPYGVGLGSTSLTPSQP</sequence>
<evidence type="ECO:0008006" key="4">
    <source>
        <dbReference type="Google" id="ProtNLM"/>
    </source>
</evidence>
<name>A0A1N6I3S3_9BURK</name>
<dbReference type="AlphaFoldDB" id="A0A1N6I3S3"/>
<evidence type="ECO:0000313" key="2">
    <source>
        <dbReference type="EMBL" id="SIO26621.1"/>
    </source>
</evidence>
<evidence type="ECO:0000256" key="1">
    <source>
        <dbReference type="SAM" id="SignalP"/>
    </source>
</evidence>
<feature type="signal peptide" evidence="1">
    <location>
        <begin position="1"/>
        <end position="21"/>
    </location>
</feature>